<gene>
    <name evidence="3" type="ORF">FIE12Z_439</name>
</gene>
<dbReference type="STRING" id="2594813.A0A395N4X0"/>
<feature type="transmembrane region" description="Helical" evidence="2">
    <location>
        <begin position="82"/>
        <end position="105"/>
    </location>
</feature>
<feature type="region of interest" description="Disordered" evidence="1">
    <location>
        <begin position="1"/>
        <end position="28"/>
    </location>
</feature>
<evidence type="ECO:0000313" key="3">
    <source>
        <dbReference type="EMBL" id="RFN55186.1"/>
    </source>
</evidence>
<dbReference type="Proteomes" id="UP000265631">
    <property type="component" value="Unassembled WGS sequence"/>
</dbReference>
<proteinExistence type="predicted"/>
<evidence type="ECO:0000313" key="4">
    <source>
        <dbReference type="Proteomes" id="UP000265631"/>
    </source>
</evidence>
<dbReference type="AlphaFoldDB" id="A0A395N4X0"/>
<keyword evidence="4" id="KW-1185">Reference proteome</keyword>
<evidence type="ECO:0000256" key="1">
    <source>
        <dbReference type="SAM" id="MobiDB-lite"/>
    </source>
</evidence>
<name>A0A395N4X0_9HYPO</name>
<comment type="caution">
    <text evidence="3">The sequence shown here is derived from an EMBL/GenBank/DDBJ whole genome shotgun (WGS) entry which is preliminary data.</text>
</comment>
<sequence length="696" mass="76985">MEDAPRPERQSLITSTDTEEARKSQDAQINTVAPSLKQSSPSWFKRVGLAIPLLCIPIAYIILIGLMAYLNGRTQSNFGDTVVEVISVASTLWPIAFAAVMGPLLKTLALLGAEKGSTMISLEFLLTSQTTASALKNLLMLRWFRSWTVAVVAMWFLSPLGGQAALRSVNLRATVVTTDIPAMYYLGNNRTRIWSHYRAGAGVFTSGTDTSSKIAGLRTVASASFINSGTSVIHSNGSSPNFDRGVEALGGKWQASRLGHQDAWRNVKIPFLEHLPAYNDADPTAWISVPKDEVVPYASLVGLPVRGGSFDRAGNSTLNMSFHYLTLSCGNEFNGTNMLYNGSTDLFYHDTTKPWELKRQYEYQEAEINMGYPNIWLDLVNDPKLLHLHQQFPDWKEYKPQDEPQAKLQLISGGCVKLDKSSNAKSLPVRLCDIGTSYIDMEVGCSRSTTVADFVCQVNRARRALSFPEGSNLTAMSSMFLSRGVLNELPFLGASRHVAEYGMLDTWLRDPPSIFHRRPDLGQDALEELGCFSKLQTDIWEQRLSTALNTVTMAALNTTVITGGDGVSLENRDDLWQNTTATWKEFDKSIYTLSVAWYCVTVISTITLFICAVANIVLRQIIKAPDFLDSVAGLTRDSPFIKVPQEGSGMSGSDRLETMRDVKVRICDVYPERAVGRIALTTALDSPKLDWKRTYV</sequence>
<reference evidence="3 4" key="1">
    <citation type="journal article" date="2018" name="PLoS Pathog.">
        <title>Evolution of structural diversity of trichothecenes, a family of toxins produced by plant pathogenic and entomopathogenic fungi.</title>
        <authorList>
            <person name="Proctor R.H."/>
            <person name="McCormick S.P."/>
            <person name="Kim H.S."/>
            <person name="Cardoza R.E."/>
            <person name="Stanley A.M."/>
            <person name="Lindo L."/>
            <person name="Kelly A."/>
            <person name="Brown D.W."/>
            <person name="Lee T."/>
            <person name="Vaughan M.M."/>
            <person name="Alexander N.J."/>
            <person name="Busman M."/>
            <person name="Gutierrez S."/>
        </authorList>
    </citation>
    <scope>NUCLEOTIDE SEQUENCE [LARGE SCALE GENOMIC DNA]</scope>
    <source>
        <strain evidence="3 4">NRRL 13405</strain>
    </source>
</reference>
<organism evidence="3 4">
    <name type="scientific">Fusarium flagelliforme</name>
    <dbReference type="NCBI Taxonomy" id="2675880"/>
    <lineage>
        <taxon>Eukaryota</taxon>
        <taxon>Fungi</taxon>
        <taxon>Dikarya</taxon>
        <taxon>Ascomycota</taxon>
        <taxon>Pezizomycotina</taxon>
        <taxon>Sordariomycetes</taxon>
        <taxon>Hypocreomycetidae</taxon>
        <taxon>Hypocreales</taxon>
        <taxon>Nectriaceae</taxon>
        <taxon>Fusarium</taxon>
        <taxon>Fusarium incarnatum-equiseti species complex</taxon>
    </lineage>
</organism>
<keyword evidence="2" id="KW-0812">Transmembrane</keyword>
<keyword evidence="2" id="KW-1133">Transmembrane helix</keyword>
<protein>
    <submittedName>
        <fullName evidence="3">Uncharacterized protein</fullName>
    </submittedName>
</protein>
<evidence type="ECO:0000256" key="2">
    <source>
        <dbReference type="SAM" id="Phobius"/>
    </source>
</evidence>
<dbReference type="EMBL" id="PXXK01000009">
    <property type="protein sequence ID" value="RFN55186.1"/>
    <property type="molecule type" value="Genomic_DNA"/>
</dbReference>
<feature type="transmembrane region" description="Helical" evidence="2">
    <location>
        <begin position="49"/>
        <end position="70"/>
    </location>
</feature>
<feature type="transmembrane region" description="Helical" evidence="2">
    <location>
        <begin position="595"/>
        <end position="618"/>
    </location>
</feature>
<accession>A0A395N4X0</accession>
<feature type="transmembrane region" description="Helical" evidence="2">
    <location>
        <begin position="147"/>
        <end position="166"/>
    </location>
</feature>
<keyword evidence="2" id="KW-0472">Membrane</keyword>